<comment type="caution">
    <text evidence="4">The sequence shown here is derived from an EMBL/GenBank/DDBJ whole genome shotgun (WGS) entry which is preliminary data.</text>
</comment>
<reference evidence="4 5" key="1">
    <citation type="submission" date="2020-10" db="EMBL/GenBank/DDBJ databases">
        <title>Aquamicrobium zhengzhouensis sp. nov., a exopolysaccharide producing bacterium isolated from farmland soil.</title>
        <authorList>
            <person name="Wang X."/>
        </authorList>
    </citation>
    <scope>NUCLEOTIDE SEQUENCE [LARGE SCALE GENOMIC DNA]</scope>
    <source>
        <strain evidence="5">cd-1</strain>
    </source>
</reference>
<evidence type="ECO:0000256" key="2">
    <source>
        <dbReference type="ARBA" id="ARBA00023315"/>
    </source>
</evidence>
<dbReference type="InterPro" id="IPR016181">
    <property type="entry name" value="Acyl_CoA_acyltransferase"/>
</dbReference>
<dbReference type="Gene3D" id="3.40.630.30">
    <property type="match status" value="1"/>
</dbReference>
<accession>A0ABS0SBH7</accession>
<dbReference type="InterPro" id="IPR000182">
    <property type="entry name" value="GNAT_dom"/>
</dbReference>
<organism evidence="4 5">
    <name type="scientific">Aquamicrobium zhengzhouense</name>
    <dbReference type="NCBI Taxonomy" id="2781738"/>
    <lineage>
        <taxon>Bacteria</taxon>
        <taxon>Pseudomonadati</taxon>
        <taxon>Pseudomonadota</taxon>
        <taxon>Alphaproteobacteria</taxon>
        <taxon>Hyphomicrobiales</taxon>
        <taxon>Phyllobacteriaceae</taxon>
        <taxon>Aquamicrobium</taxon>
    </lineage>
</organism>
<dbReference type="PANTHER" id="PTHR43877">
    <property type="entry name" value="AMINOALKYLPHOSPHONATE N-ACETYLTRANSFERASE-RELATED-RELATED"/>
    <property type="match status" value="1"/>
</dbReference>
<dbReference type="Proteomes" id="UP000601789">
    <property type="component" value="Unassembled WGS sequence"/>
</dbReference>
<evidence type="ECO:0000313" key="4">
    <source>
        <dbReference type="EMBL" id="MBI1620596.1"/>
    </source>
</evidence>
<sequence>MFVRTVSDRDLDAVRRLLAESFHHTYDAIYGSDRVDSMLESRHSSELLRRRLDLPQSEFLVADDGTELAGVTFASTADDDKTVVLDLLHVRNSRQGEGVGTMLLVEAESCFPDADKVRLEIEEANTAAIRYCLGQGFAKVGEGLASAAPASEIKTVIFERPIIWAD</sequence>
<feature type="domain" description="N-acetyltransferase" evidence="3">
    <location>
        <begin position="1"/>
        <end position="163"/>
    </location>
</feature>
<evidence type="ECO:0000256" key="1">
    <source>
        <dbReference type="ARBA" id="ARBA00022679"/>
    </source>
</evidence>
<evidence type="ECO:0000259" key="3">
    <source>
        <dbReference type="PROSITE" id="PS51186"/>
    </source>
</evidence>
<dbReference type="CDD" id="cd04301">
    <property type="entry name" value="NAT_SF"/>
    <property type="match status" value="1"/>
</dbReference>
<keyword evidence="1" id="KW-0808">Transferase</keyword>
<name>A0ABS0SBH7_9HYPH</name>
<protein>
    <submittedName>
        <fullName evidence="4">GNAT family N-acetyltransferase</fullName>
    </submittedName>
</protein>
<gene>
    <name evidence="4" type="ORF">IOD40_07970</name>
</gene>
<proteinExistence type="predicted"/>
<dbReference type="Pfam" id="PF13673">
    <property type="entry name" value="Acetyltransf_10"/>
    <property type="match status" value="1"/>
</dbReference>
<keyword evidence="2" id="KW-0012">Acyltransferase</keyword>
<dbReference type="PROSITE" id="PS51186">
    <property type="entry name" value="GNAT"/>
    <property type="match status" value="1"/>
</dbReference>
<dbReference type="EMBL" id="JADGMQ010000004">
    <property type="protein sequence ID" value="MBI1620596.1"/>
    <property type="molecule type" value="Genomic_DNA"/>
</dbReference>
<dbReference type="InterPro" id="IPR050832">
    <property type="entry name" value="Bact_Acetyltransf"/>
</dbReference>
<keyword evidence="5" id="KW-1185">Reference proteome</keyword>
<dbReference type="PANTHER" id="PTHR43877:SF2">
    <property type="entry name" value="AMINOALKYLPHOSPHONATE N-ACETYLTRANSFERASE-RELATED"/>
    <property type="match status" value="1"/>
</dbReference>
<dbReference type="RefSeq" id="WP_198476012.1">
    <property type="nucleotide sequence ID" value="NZ_JADGMQ010000004.1"/>
</dbReference>
<dbReference type="SUPFAM" id="SSF55729">
    <property type="entry name" value="Acyl-CoA N-acyltransferases (Nat)"/>
    <property type="match status" value="1"/>
</dbReference>
<evidence type="ECO:0000313" key="5">
    <source>
        <dbReference type="Proteomes" id="UP000601789"/>
    </source>
</evidence>